<proteinExistence type="inferred from homology"/>
<dbReference type="SUPFAM" id="SSF53649">
    <property type="entry name" value="Alkaline phosphatase-like"/>
    <property type="match status" value="1"/>
</dbReference>
<dbReference type="InterPro" id="IPR000917">
    <property type="entry name" value="Sulfatase_N"/>
</dbReference>
<keyword evidence="3" id="KW-0378">Hydrolase</keyword>
<dbReference type="PROSITE" id="PS00523">
    <property type="entry name" value="SULFATASE_1"/>
    <property type="match status" value="1"/>
</dbReference>
<feature type="domain" description="Sulfatase N-terminal" evidence="5">
    <location>
        <begin position="42"/>
        <end position="346"/>
    </location>
</feature>
<dbReference type="RefSeq" id="WP_250929140.1">
    <property type="nucleotide sequence ID" value="NZ_JAMQBK010000031.1"/>
</dbReference>
<evidence type="ECO:0000259" key="5">
    <source>
        <dbReference type="Pfam" id="PF00884"/>
    </source>
</evidence>
<dbReference type="PANTHER" id="PTHR42693">
    <property type="entry name" value="ARYLSULFATASE FAMILY MEMBER"/>
    <property type="match status" value="1"/>
</dbReference>
<evidence type="ECO:0000256" key="2">
    <source>
        <dbReference type="ARBA" id="ARBA00022723"/>
    </source>
</evidence>
<keyword evidence="4" id="KW-0106">Calcium</keyword>
<comment type="caution">
    <text evidence="6">The sequence shown here is derived from an EMBL/GenBank/DDBJ whole genome shotgun (WGS) entry which is preliminary data.</text>
</comment>
<dbReference type="PROSITE" id="PS00149">
    <property type="entry name" value="SULFATASE_2"/>
    <property type="match status" value="1"/>
</dbReference>
<accession>A0ABT0U3L9</accession>
<keyword evidence="7" id="KW-1185">Reference proteome</keyword>
<dbReference type="PANTHER" id="PTHR42693:SF33">
    <property type="entry name" value="ARYLSULFATASE"/>
    <property type="match status" value="1"/>
</dbReference>
<gene>
    <name evidence="6" type="ORF">NB063_12945</name>
</gene>
<protein>
    <submittedName>
        <fullName evidence="6">Sulfatase-like hydrolase/transferase</fullName>
    </submittedName>
</protein>
<keyword evidence="2" id="KW-0479">Metal-binding</keyword>
<dbReference type="Proteomes" id="UP001202961">
    <property type="component" value="Unassembled WGS sequence"/>
</dbReference>
<dbReference type="InterPro" id="IPR024607">
    <property type="entry name" value="Sulfatase_CS"/>
</dbReference>
<evidence type="ECO:0000256" key="1">
    <source>
        <dbReference type="ARBA" id="ARBA00008779"/>
    </source>
</evidence>
<name>A0ABT0U3L9_9BACT</name>
<dbReference type="InterPro" id="IPR050738">
    <property type="entry name" value="Sulfatase"/>
</dbReference>
<reference evidence="6 7" key="1">
    <citation type="journal article" date="2022" name="Syst. Appl. Microbiol.">
        <title>Rhodopirellula aestuarii sp. nov., a novel member of the genus Rhodopirellula isolated from brackish sediments collected in the Tagus River estuary, Portugal.</title>
        <authorList>
            <person name="Vitorino I.R."/>
            <person name="Klimek D."/>
            <person name="Calusinska M."/>
            <person name="Lobo-da-Cunha A."/>
            <person name="Vasconcelos V."/>
            <person name="Lage O.M."/>
        </authorList>
    </citation>
    <scope>NUCLEOTIDE SEQUENCE [LARGE SCALE GENOMIC DNA]</scope>
    <source>
        <strain evidence="6 7">ICT_H3.1</strain>
    </source>
</reference>
<dbReference type="InterPro" id="IPR017850">
    <property type="entry name" value="Alkaline_phosphatase_core_sf"/>
</dbReference>
<evidence type="ECO:0000256" key="4">
    <source>
        <dbReference type="ARBA" id="ARBA00022837"/>
    </source>
</evidence>
<evidence type="ECO:0000313" key="7">
    <source>
        <dbReference type="Proteomes" id="UP001202961"/>
    </source>
</evidence>
<dbReference type="Gene3D" id="3.40.720.10">
    <property type="entry name" value="Alkaline Phosphatase, subunit A"/>
    <property type="match status" value="1"/>
</dbReference>
<dbReference type="Gene3D" id="3.30.1120.10">
    <property type="match status" value="1"/>
</dbReference>
<evidence type="ECO:0000313" key="6">
    <source>
        <dbReference type="EMBL" id="MCM2371512.1"/>
    </source>
</evidence>
<dbReference type="EMBL" id="JAMQBK010000031">
    <property type="protein sequence ID" value="MCM2371512.1"/>
    <property type="molecule type" value="Genomic_DNA"/>
</dbReference>
<organism evidence="6 7">
    <name type="scientific">Aporhodopirellula aestuarii</name>
    <dbReference type="NCBI Taxonomy" id="2950107"/>
    <lineage>
        <taxon>Bacteria</taxon>
        <taxon>Pseudomonadati</taxon>
        <taxon>Planctomycetota</taxon>
        <taxon>Planctomycetia</taxon>
        <taxon>Pirellulales</taxon>
        <taxon>Pirellulaceae</taxon>
        <taxon>Aporhodopirellula</taxon>
    </lineage>
</organism>
<evidence type="ECO:0000256" key="3">
    <source>
        <dbReference type="ARBA" id="ARBA00022801"/>
    </source>
</evidence>
<dbReference type="Pfam" id="PF00884">
    <property type="entry name" value="Sulfatase"/>
    <property type="match status" value="1"/>
</dbReference>
<comment type="similarity">
    <text evidence="1">Belongs to the sulfatase family.</text>
</comment>
<sequence length="475" mass="52735">MSKIQRKRMTLLPPTASRLSKAITIFLIGLPSLLPAAAPTPPNVIVILADDLGYGIVNSYGGDPKRVTTPNIDRLAAEGAKFTEGYVTCSVCGPSRAGLMTGRYQQRFGIYANCDNQAKNSGVPGDQTLMSRYFKDAGYATAMIGKWHLGTKKPGQHPLERGFDEYYGFDSAQTDFFESPILFDGRTKVEQHDYLTREFTDRAIRFMEKSGDTPFFVYLAYNAVHGPNQAPKETTARFSGFPKHELVEAAMVAELDSGIGRVLDALDKSGKAKDTLIFFLSDNGGLPYWWKGSNGNLRGLKRFQFDGGNKVPFIVRWPAAVAADQVRTQPVISLDILPTALAAAGIPTPENEVLDGIDLLPSLKAQQDLQPDRPLFWAGSHFECTDIKSDCWENHDNPPPAWAVRKGKWKLIQIMEHGRPMLFNIANDPSESNDLIAQNPEVASEMQRAFAKWFQIGADPIAWNRVYFQQLKAIR</sequence>